<name>A0A178Z1V9_9EURO</name>
<evidence type="ECO:0000256" key="1">
    <source>
        <dbReference type="SAM" id="MobiDB-lite"/>
    </source>
</evidence>
<evidence type="ECO:0000313" key="2">
    <source>
        <dbReference type="EMBL" id="OAP53789.1"/>
    </source>
</evidence>
<sequence>MYLGLAYSIEPGEVQDIQKYQDAGVKLIQAASQEGAREEDDSPAELDVAHELEKQGSPFCIEAIVDTYFQWRQAQDGYVAVDTWLDGRPDDINEVTITPKYNTEQLAEEIMPIQVPSVALVLESSFDIALEDAQTNPSDLDILEQLRRDAGFNKTVEAIPDVPASQPPTFEPASVNVGALDQNAPLEKDLGT</sequence>
<reference evidence="2 3" key="1">
    <citation type="submission" date="2016-04" db="EMBL/GenBank/DDBJ databases">
        <title>Draft genome of Fonsecaea erecta CBS 125763.</title>
        <authorList>
            <person name="Weiss V.A."/>
            <person name="Vicente V.A."/>
            <person name="Raittz R.T."/>
            <person name="Moreno L.F."/>
            <person name="De Souza E.M."/>
            <person name="Pedrosa F.O."/>
            <person name="Steffens M.B."/>
            <person name="Faoro H."/>
            <person name="Tadra-Sfeir M.Z."/>
            <person name="Najafzadeh M.J."/>
            <person name="Felipe M.S."/>
            <person name="Teixeira M."/>
            <person name="Sun J."/>
            <person name="Xi L."/>
            <person name="Gomes R."/>
            <person name="De Azevedo C.M."/>
            <person name="Salgado C.G."/>
            <person name="Da Silva M.B."/>
            <person name="Nascimento M.F."/>
            <person name="Queiroz-Telles F."/>
            <person name="Attili D.S."/>
            <person name="Gorbushina A."/>
        </authorList>
    </citation>
    <scope>NUCLEOTIDE SEQUENCE [LARGE SCALE GENOMIC DNA]</scope>
    <source>
        <strain evidence="2 3">CBS 125763</strain>
    </source>
</reference>
<accession>A0A178Z1V9</accession>
<organism evidence="2 3">
    <name type="scientific">Fonsecaea erecta</name>
    <dbReference type="NCBI Taxonomy" id="1367422"/>
    <lineage>
        <taxon>Eukaryota</taxon>
        <taxon>Fungi</taxon>
        <taxon>Dikarya</taxon>
        <taxon>Ascomycota</taxon>
        <taxon>Pezizomycotina</taxon>
        <taxon>Eurotiomycetes</taxon>
        <taxon>Chaetothyriomycetidae</taxon>
        <taxon>Chaetothyriales</taxon>
        <taxon>Herpotrichiellaceae</taxon>
        <taxon>Fonsecaea</taxon>
    </lineage>
</organism>
<dbReference type="RefSeq" id="XP_018687156.1">
    <property type="nucleotide sequence ID" value="XM_018843512.1"/>
</dbReference>
<evidence type="ECO:0000313" key="3">
    <source>
        <dbReference type="Proteomes" id="UP000078343"/>
    </source>
</evidence>
<comment type="caution">
    <text evidence="2">The sequence shown here is derived from an EMBL/GenBank/DDBJ whole genome shotgun (WGS) entry which is preliminary data.</text>
</comment>
<gene>
    <name evidence="2" type="ORF">AYL99_12008</name>
</gene>
<dbReference type="AlphaFoldDB" id="A0A178Z1V9"/>
<dbReference type="OrthoDB" id="4818194at2759"/>
<dbReference type="GeneID" id="30016175"/>
<protein>
    <submittedName>
        <fullName evidence="2">Uncharacterized protein</fullName>
    </submittedName>
</protein>
<feature type="region of interest" description="Disordered" evidence="1">
    <location>
        <begin position="161"/>
        <end position="192"/>
    </location>
</feature>
<dbReference type="Proteomes" id="UP000078343">
    <property type="component" value="Unassembled WGS sequence"/>
</dbReference>
<dbReference type="EMBL" id="LVYI01000022">
    <property type="protein sequence ID" value="OAP53789.1"/>
    <property type="molecule type" value="Genomic_DNA"/>
</dbReference>
<keyword evidence="3" id="KW-1185">Reference proteome</keyword>
<proteinExistence type="predicted"/>